<proteinExistence type="predicted"/>
<dbReference type="Proteomes" id="UP000789508">
    <property type="component" value="Unassembled WGS sequence"/>
</dbReference>
<accession>A0A9N9GAS7</accession>
<dbReference type="EMBL" id="CAJVPS010003969">
    <property type="protein sequence ID" value="CAG8597018.1"/>
    <property type="molecule type" value="Genomic_DNA"/>
</dbReference>
<reference evidence="1" key="1">
    <citation type="submission" date="2021-06" db="EMBL/GenBank/DDBJ databases">
        <authorList>
            <person name="Kallberg Y."/>
            <person name="Tangrot J."/>
            <person name="Rosling A."/>
        </authorList>
    </citation>
    <scope>NUCLEOTIDE SEQUENCE</scope>
    <source>
        <strain evidence="1">FL130A</strain>
    </source>
</reference>
<comment type="caution">
    <text evidence="1">The sequence shown here is derived from an EMBL/GenBank/DDBJ whole genome shotgun (WGS) entry which is preliminary data.</text>
</comment>
<gene>
    <name evidence="1" type="ORF">ALEPTO_LOCUS7964</name>
</gene>
<evidence type="ECO:0000313" key="1">
    <source>
        <dbReference type="EMBL" id="CAG8597018.1"/>
    </source>
</evidence>
<organism evidence="1 2">
    <name type="scientific">Ambispora leptoticha</name>
    <dbReference type="NCBI Taxonomy" id="144679"/>
    <lineage>
        <taxon>Eukaryota</taxon>
        <taxon>Fungi</taxon>
        <taxon>Fungi incertae sedis</taxon>
        <taxon>Mucoromycota</taxon>
        <taxon>Glomeromycotina</taxon>
        <taxon>Glomeromycetes</taxon>
        <taxon>Archaeosporales</taxon>
        <taxon>Ambisporaceae</taxon>
        <taxon>Ambispora</taxon>
    </lineage>
</organism>
<keyword evidence="2" id="KW-1185">Reference proteome</keyword>
<name>A0A9N9GAS7_9GLOM</name>
<protein>
    <submittedName>
        <fullName evidence="1">9591_t:CDS:1</fullName>
    </submittedName>
</protein>
<evidence type="ECO:0000313" key="2">
    <source>
        <dbReference type="Proteomes" id="UP000789508"/>
    </source>
</evidence>
<sequence>MSSPILSNLGNELTSANSQIDLPLTNTDNAIQYTDLDPSEFETADHLPGEFGHEISDYLPEEYAELSVIGPEIFPRYDDGMYRRRRYDDEYFRRRYYRRKYQKDWYRYRQRYYRRRLDPEEI</sequence>
<dbReference type="AlphaFoldDB" id="A0A9N9GAS7"/>